<dbReference type="InterPro" id="IPR001163">
    <property type="entry name" value="Sm_dom_euk/arc"/>
</dbReference>
<accession>A0AAD5N2C4</accession>
<proteinExistence type="predicted"/>
<name>A0AAD5N2C4_PARTN</name>
<dbReference type="Pfam" id="PF01423">
    <property type="entry name" value="LSM"/>
    <property type="match status" value="1"/>
</dbReference>
<evidence type="ECO:0000313" key="2">
    <source>
        <dbReference type="EMBL" id="KAJ1356054.1"/>
    </source>
</evidence>
<comment type="caution">
    <text evidence="2">The sequence shown here is derived from an EMBL/GenBank/DDBJ whole genome shotgun (WGS) entry which is preliminary data.</text>
</comment>
<dbReference type="Proteomes" id="UP001196413">
    <property type="component" value="Unassembled WGS sequence"/>
</dbReference>
<dbReference type="AlphaFoldDB" id="A0AAD5N2C4"/>
<evidence type="ECO:0000313" key="3">
    <source>
        <dbReference type="Proteomes" id="UP001196413"/>
    </source>
</evidence>
<dbReference type="SUPFAM" id="SSF50182">
    <property type="entry name" value="Sm-like ribonucleoproteins"/>
    <property type="match status" value="1"/>
</dbReference>
<dbReference type="Gene3D" id="2.30.30.100">
    <property type="match status" value="1"/>
</dbReference>
<sequence>MNKTHPSELKKYRIQKYRKKMDKEMDLNLNRNRRVSGVLRGFDPFTNMVKISVIKALEPSSNSRFGCCASPFNFVDFIDFSSL</sequence>
<dbReference type="EMBL" id="JAHQIW010002671">
    <property type="protein sequence ID" value="KAJ1356054.1"/>
    <property type="molecule type" value="Genomic_DNA"/>
</dbReference>
<dbReference type="InterPro" id="IPR010920">
    <property type="entry name" value="LSM_dom_sf"/>
</dbReference>
<evidence type="ECO:0000259" key="1">
    <source>
        <dbReference type="Pfam" id="PF01423"/>
    </source>
</evidence>
<feature type="domain" description="Sm" evidence="1">
    <location>
        <begin position="17"/>
        <end position="49"/>
    </location>
</feature>
<keyword evidence="3" id="KW-1185">Reference proteome</keyword>
<reference evidence="2" key="1">
    <citation type="submission" date="2021-06" db="EMBL/GenBank/DDBJ databases">
        <title>Parelaphostrongylus tenuis whole genome reference sequence.</title>
        <authorList>
            <person name="Garwood T.J."/>
            <person name="Larsen P.A."/>
            <person name="Fountain-Jones N.M."/>
            <person name="Garbe J.R."/>
            <person name="Macchietto M.G."/>
            <person name="Kania S.A."/>
            <person name="Gerhold R.W."/>
            <person name="Richards J.E."/>
            <person name="Wolf T.M."/>
        </authorList>
    </citation>
    <scope>NUCLEOTIDE SEQUENCE</scope>
    <source>
        <strain evidence="2">MNPRO001-30</strain>
        <tissue evidence="2">Meninges</tissue>
    </source>
</reference>
<organism evidence="2 3">
    <name type="scientific">Parelaphostrongylus tenuis</name>
    <name type="common">Meningeal worm</name>
    <dbReference type="NCBI Taxonomy" id="148309"/>
    <lineage>
        <taxon>Eukaryota</taxon>
        <taxon>Metazoa</taxon>
        <taxon>Ecdysozoa</taxon>
        <taxon>Nematoda</taxon>
        <taxon>Chromadorea</taxon>
        <taxon>Rhabditida</taxon>
        <taxon>Rhabditina</taxon>
        <taxon>Rhabditomorpha</taxon>
        <taxon>Strongyloidea</taxon>
        <taxon>Metastrongylidae</taxon>
        <taxon>Parelaphostrongylus</taxon>
    </lineage>
</organism>
<gene>
    <name evidence="2" type="ORF">KIN20_013677</name>
</gene>
<protein>
    <recommendedName>
        <fullName evidence="1">Sm domain-containing protein</fullName>
    </recommendedName>
</protein>